<dbReference type="PANTHER" id="PTHR22550:SF5">
    <property type="entry name" value="LEUCINE ZIPPER PROTEIN 4"/>
    <property type="match status" value="1"/>
</dbReference>
<comment type="similarity">
    <text evidence="1">Belongs to the GerABKA family.</text>
</comment>
<dbReference type="Proteomes" id="UP000277999">
    <property type="component" value="Unassembled WGS sequence"/>
</dbReference>
<feature type="transmembrane region" description="Helical" evidence="3">
    <location>
        <begin position="361"/>
        <end position="380"/>
    </location>
</feature>
<accession>A0A3M0T184</accession>
<keyword evidence="3" id="KW-0812">Transmembrane</keyword>
<dbReference type="PANTHER" id="PTHR22550">
    <property type="entry name" value="SPORE GERMINATION PROTEIN"/>
    <property type="match status" value="1"/>
</dbReference>
<keyword evidence="3" id="KW-1133">Transmembrane helix</keyword>
<organism evidence="4 5">
    <name type="scientific">Clostridium autoethanogenum</name>
    <dbReference type="NCBI Taxonomy" id="84023"/>
    <lineage>
        <taxon>Bacteria</taxon>
        <taxon>Bacillati</taxon>
        <taxon>Bacillota</taxon>
        <taxon>Clostridia</taxon>
        <taxon>Eubacteriales</taxon>
        <taxon>Clostridiaceae</taxon>
        <taxon>Clostridium</taxon>
    </lineage>
</organism>
<dbReference type="PIRSF" id="PIRSF005690">
    <property type="entry name" value="GerBA"/>
    <property type="match status" value="1"/>
</dbReference>
<name>A0A3M0T184_9CLOT</name>
<evidence type="ECO:0000313" key="4">
    <source>
        <dbReference type="EMBL" id="RMD04396.1"/>
    </source>
</evidence>
<evidence type="ECO:0000256" key="3">
    <source>
        <dbReference type="SAM" id="Phobius"/>
    </source>
</evidence>
<evidence type="ECO:0000256" key="1">
    <source>
        <dbReference type="ARBA" id="ARBA00005278"/>
    </source>
</evidence>
<evidence type="ECO:0000256" key="2">
    <source>
        <dbReference type="ARBA" id="ARBA00023136"/>
    </source>
</evidence>
<sequence>MGQGKDTNYSNSFVEQNLSFIKNQLGDGIGLGEGRFKAFGGQREIGVLYVTSLCDKEFISDQVITPLLQGTLKNNIENGDISILAQTMFISPINTKIIKQKEEAAAELLKGNTVIFFEGSISILIVQAPKMEKRSINNPENETTIFGAKEAFVEDIETNISMVIRRLPIPTLKFETFTLGRLSCTNSKLLWIKGLAKDDIVEEIRRRIKDVDTEIIDGTSTLAELIQDKPTSIFPTYRLTERPDIVSRALSDGYVVILCNNSPFALIMPMTFWNNFKTIDDYSQLPFAASLLRIIRILAFIISITVSPLYLSFVTYNHTIVPPSLALNISQGRNGVPFPSIVELLAMTIIIDIIREAGTRMPGIVGYFIGTLGAVIIGQAAVSAGYISVSIIIVVAFSAIATFAISSTMLVNISRIINYFLILLSGFLGIFGFFNGSFIILWRMSILESFGVPYLYPIIPVEFQGWNDIFIRAPLKMLKNKLTLIANVRSNKAGNTKKQ</sequence>
<feature type="transmembrane region" description="Helical" evidence="3">
    <location>
        <begin position="417"/>
        <end position="442"/>
    </location>
</feature>
<dbReference type="InterPro" id="IPR050768">
    <property type="entry name" value="UPF0353/GerABKA_families"/>
</dbReference>
<feature type="transmembrane region" description="Helical" evidence="3">
    <location>
        <begin position="253"/>
        <end position="273"/>
    </location>
</feature>
<feature type="transmembrane region" description="Helical" evidence="3">
    <location>
        <begin position="386"/>
        <end position="405"/>
    </location>
</feature>
<dbReference type="RefSeq" id="WP_122057747.1">
    <property type="nucleotide sequence ID" value="NZ_RFAQ01000002.1"/>
</dbReference>
<reference evidence="4 5" key="1">
    <citation type="submission" date="2018-10" db="EMBL/GenBank/DDBJ databases">
        <title>Genome-centric metagenomics revealed C2 chemical producing, CO utilizing Clostridium with novel acetogenic gene cluster.</title>
        <authorList>
            <person name="Kang H."/>
            <person name="Park B."/>
            <person name="Choi I.G."/>
            <person name="Chang I.S."/>
        </authorList>
    </citation>
    <scope>NUCLEOTIDE SEQUENCE [LARGE SCALE GENOMIC DNA]</scope>
    <source>
        <strain evidence="4 5">H21-9</strain>
    </source>
</reference>
<comment type="caution">
    <text evidence="4">The sequence shown here is derived from an EMBL/GenBank/DDBJ whole genome shotgun (WGS) entry which is preliminary data.</text>
</comment>
<keyword evidence="2 3" id="KW-0472">Membrane</keyword>
<proteinExistence type="inferred from homology"/>
<dbReference type="AlphaFoldDB" id="A0A3M0T184"/>
<dbReference type="InterPro" id="IPR004995">
    <property type="entry name" value="Spore_Ger"/>
</dbReference>
<gene>
    <name evidence="4" type="ORF">D9O40_01665</name>
</gene>
<dbReference type="GO" id="GO:0016020">
    <property type="term" value="C:membrane"/>
    <property type="evidence" value="ECO:0007669"/>
    <property type="project" value="InterPro"/>
</dbReference>
<dbReference type="Pfam" id="PF03323">
    <property type="entry name" value="GerA"/>
    <property type="match status" value="1"/>
</dbReference>
<dbReference type="EMBL" id="RFAQ01000002">
    <property type="protein sequence ID" value="RMD04396.1"/>
    <property type="molecule type" value="Genomic_DNA"/>
</dbReference>
<protein>
    <submittedName>
        <fullName evidence="4">Spore germination protein</fullName>
    </submittedName>
</protein>
<feature type="transmembrane region" description="Helical" evidence="3">
    <location>
        <begin position="294"/>
        <end position="316"/>
    </location>
</feature>
<dbReference type="GO" id="GO:0009847">
    <property type="term" value="P:spore germination"/>
    <property type="evidence" value="ECO:0007669"/>
    <property type="project" value="InterPro"/>
</dbReference>
<evidence type="ECO:0000313" key="5">
    <source>
        <dbReference type="Proteomes" id="UP000277999"/>
    </source>
</evidence>